<gene>
    <name evidence="2" type="ORF">HO133_002356</name>
</gene>
<proteinExistence type="predicted"/>
<dbReference type="RefSeq" id="XP_037150935.1">
    <property type="nucleotide sequence ID" value="XM_037293282.1"/>
</dbReference>
<feature type="compositionally biased region" description="Basic and acidic residues" evidence="1">
    <location>
        <begin position="168"/>
        <end position="179"/>
    </location>
</feature>
<evidence type="ECO:0000313" key="3">
    <source>
        <dbReference type="Proteomes" id="UP000593566"/>
    </source>
</evidence>
<organism evidence="2 3">
    <name type="scientific">Letharia lupina</name>
    <dbReference type="NCBI Taxonomy" id="560253"/>
    <lineage>
        <taxon>Eukaryota</taxon>
        <taxon>Fungi</taxon>
        <taxon>Dikarya</taxon>
        <taxon>Ascomycota</taxon>
        <taxon>Pezizomycotina</taxon>
        <taxon>Lecanoromycetes</taxon>
        <taxon>OSLEUM clade</taxon>
        <taxon>Lecanoromycetidae</taxon>
        <taxon>Lecanorales</taxon>
        <taxon>Lecanorineae</taxon>
        <taxon>Parmeliaceae</taxon>
        <taxon>Letharia</taxon>
    </lineage>
</organism>
<feature type="compositionally biased region" description="Pro residues" evidence="1">
    <location>
        <begin position="53"/>
        <end position="71"/>
    </location>
</feature>
<reference evidence="2 3" key="1">
    <citation type="journal article" date="2020" name="Genomics">
        <title>Complete, high-quality genomes from long-read metagenomic sequencing of two wolf lichen thalli reveals enigmatic genome architecture.</title>
        <authorList>
            <person name="McKenzie S.K."/>
            <person name="Walston R.F."/>
            <person name="Allen J.L."/>
        </authorList>
    </citation>
    <scope>NUCLEOTIDE SEQUENCE [LARGE SCALE GENOMIC DNA]</scope>
    <source>
        <strain evidence="2">WasteWater1</strain>
    </source>
</reference>
<dbReference type="EMBL" id="JACCJB010000014">
    <property type="protein sequence ID" value="KAF6221500.1"/>
    <property type="molecule type" value="Genomic_DNA"/>
</dbReference>
<keyword evidence="3" id="KW-1185">Reference proteome</keyword>
<sequence length="280" mass="29571">MIGHPSTNPASTAEAHPQTSPDAHLPSTHAHSQPLSSHPKNPPTPSPARKLLPTPPLPRKCPPPTARPPPQCLGSTSDPTLLKPDLPPYFSTHRAHTRPQRRNSPSIPPPRIPGAAPRGSKRNTTTSRPQLLRKTLPLTRSPRVPSELNDETTTRPAKRRSGPVVLDSESHTIKPEHSGPPHSSTAAFGSSTRLPPSALPVTFLTLTNPGISDLDRDRIDPARALDPPPPPVPDRTVAVRRLDRIISGNAGSAAGDDGAEGGDAAVWGGAGGEGWVGWCC</sequence>
<evidence type="ECO:0000313" key="2">
    <source>
        <dbReference type="EMBL" id="KAF6221500.1"/>
    </source>
</evidence>
<comment type="caution">
    <text evidence="2">The sequence shown here is derived from an EMBL/GenBank/DDBJ whole genome shotgun (WGS) entry which is preliminary data.</text>
</comment>
<feature type="compositionally biased region" description="Polar residues" evidence="1">
    <location>
        <begin position="29"/>
        <end position="39"/>
    </location>
</feature>
<feature type="compositionally biased region" description="Polar residues" evidence="1">
    <location>
        <begin position="1"/>
        <end position="21"/>
    </location>
</feature>
<accession>A0A8H6CDN8</accession>
<feature type="region of interest" description="Disordered" evidence="1">
    <location>
        <begin position="1"/>
        <end position="193"/>
    </location>
</feature>
<feature type="compositionally biased region" description="Polar residues" evidence="1">
    <location>
        <begin position="181"/>
        <end position="193"/>
    </location>
</feature>
<name>A0A8H6CDN8_9LECA</name>
<dbReference type="GeneID" id="59330769"/>
<evidence type="ECO:0000256" key="1">
    <source>
        <dbReference type="SAM" id="MobiDB-lite"/>
    </source>
</evidence>
<protein>
    <submittedName>
        <fullName evidence="2">Uncharacterized protein</fullName>
    </submittedName>
</protein>
<dbReference type="Proteomes" id="UP000593566">
    <property type="component" value="Unassembled WGS sequence"/>
</dbReference>
<dbReference type="AlphaFoldDB" id="A0A8H6CDN8"/>